<dbReference type="Proteomes" id="UP000031014">
    <property type="component" value="Unassembled WGS sequence"/>
</dbReference>
<dbReference type="Pfam" id="PF13360">
    <property type="entry name" value="PQQ_2"/>
    <property type="match status" value="2"/>
</dbReference>
<dbReference type="Gene3D" id="2.130.10.10">
    <property type="entry name" value="YVTN repeat-like/Quinoprotein amine dehydrogenase"/>
    <property type="match status" value="2"/>
</dbReference>
<evidence type="ECO:0000313" key="4">
    <source>
        <dbReference type="EMBL" id="GAM16253.1"/>
    </source>
</evidence>
<protein>
    <submittedName>
        <fullName evidence="4">Cell surface protein</fullName>
    </submittedName>
</protein>
<dbReference type="SMART" id="SM00564">
    <property type="entry name" value="PQQ"/>
    <property type="match status" value="7"/>
</dbReference>
<gene>
    <name evidence="4" type="ORF">SAMD00020551_4441</name>
</gene>
<evidence type="ECO:0000256" key="1">
    <source>
        <dbReference type="SAM" id="Phobius"/>
    </source>
</evidence>
<dbReference type="InterPro" id="IPR011047">
    <property type="entry name" value="Quinoprotein_ADH-like_sf"/>
</dbReference>
<reference evidence="4 5" key="1">
    <citation type="submission" date="2013-06" db="EMBL/GenBank/DDBJ databases">
        <title>Whole genome shotgun sequence of Bacillus selenatarsenatis SF-1.</title>
        <authorList>
            <person name="Kuroda M."/>
            <person name="Sei K."/>
            <person name="Yamashita M."/>
            <person name="Ike M."/>
        </authorList>
    </citation>
    <scope>NUCLEOTIDE SEQUENCE [LARGE SCALE GENOMIC DNA]</scope>
    <source>
        <strain evidence="4 5">SF-1</strain>
    </source>
</reference>
<dbReference type="InterPro" id="IPR002372">
    <property type="entry name" value="PQQ_rpt_dom"/>
</dbReference>
<sequence length="500" mass="55953">MKSYSRIHKLFLLLCLMVFSTIVSVIPVFADDFGPSEWSQYRLNPENNPVYHSEFDSRLKDIINTGDEIRSTPVVIGNNVFIGNHNSGGIYSYNLINKKMNWQTKAPNWIHSEIINVNNQLFVGFGNRFYQEDGSRGTGKSGLMSLDPKSGEILWTFETKGEVMPTPAYYDGTVFITTGDKHLYAIDPKSGTEKWKLKLGHVVSMSSPNIKDGKLYVGGGLPHPYSFFGIDLTTKQILWETEFNNVYAGLDDVPPVIFENLVITTALERTDEILSVREVYERKGIVQAYKQMIKLAIGDFINKPPLSLPNHVMYAMDIKSGEVIWKDSLGIGPMVTNNKSGAPIVYDGKIFVGSPINETFYSYDAKTGKKLWTYKSNVNKVPPVADKGVVYFTDTKGLVYAFNVENGELLGKKYLGGKLSPSGPVLMNDHLIVGSQNSNVYVLPTNEINGENDSSPEQPNVNEQTKKSIYSFIFLVYVVPILALIIFLGLTIFVIKKLRK</sequence>
<dbReference type="InterPro" id="IPR015943">
    <property type="entry name" value="WD40/YVTN_repeat-like_dom_sf"/>
</dbReference>
<comment type="caution">
    <text evidence="4">The sequence shown here is derived from an EMBL/GenBank/DDBJ whole genome shotgun (WGS) entry which is preliminary data.</text>
</comment>
<keyword evidence="1" id="KW-0472">Membrane</keyword>
<dbReference type="STRING" id="1321606.SAMD00020551_4441"/>
<dbReference type="EMBL" id="BASE01000113">
    <property type="protein sequence ID" value="GAM16253.1"/>
    <property type="molecule type" value="Genomic_DNA"/>
</dbReference>
<feature type="chain" id="PRO_5002059053" evidence="2">
    <location>
        <begin position="31"/>
        <end position="500"/>
    </location>
</feature>
<evidence type="ECO:0000259" key="3">
    <source>
        <dbReference type="Pfam" id="PF13360"/>
    </source>
</evidence>
<dbReference type="PANTHER" id="PTHR34512">
    <property type="entry name" value="CELL SURFACE PROTEIN"/>
    <property type="match status" value="1"/>
</dbReference>
<feature type="domain" description="Pyrrolo-quinoline quinone repeat" evidence="3">
    <location>
        <begin position="314"/>
        <end position="441"/>
    </location>
</feature>
<dbReference type="SUPFAM" id="SSF50998">
    <property type="entry name" value="Quinoprotein alcohol dehydrogenase-like"/>
    <property type="match status" value="2"/>
</dbReference>
<keyword evidence="1" id="KW-1133">Transmembrane helix</keyword>
<keyword evidence="2" id="KW-0732">Signal</keyword>
<organism evidence="4 5">
    <name type="scientific">Mesobacillus selenatarsenatis (strain DSM 18680 / JCM 14380 / FERM P-15431 / SF-1)</name>
    <dbReference type="NCBI Taxonomy" id="1321606"/>
    <lineage>
        <taxon>Bacteria</taxon>
        <taxon>Bacillati</taxon>
        <taxon>Bacillota</taxon>
        <taxon>Bacilli</taxon>
        <taxon>Bacillales</taxon>
        <taxon>Bacillaceae</taxon>
        <taxon>Mesobacillus</taxon>
    </lineage>
</organism>
<evidence type="ECO:0000313" key="5">
    <source>
        <dbReference type="Proteomes" id="UP000031014"/>
    </source>
</evidence>
<proteinExistence type="predicted"/>
<keyword evidence="5" id="KW-1185">Reference proteome</keyword>
<feature type="transmembrane region" description="Helical" evidence="1">
    <location>
        <begin position="469"/>
        <end position="495"/>
    </location>
</feature>
<dbReference type="InterPro" id="IPR018391">
    <property type="entry name" value="PQQ_b-propeller_rpt"/>
</dbReference>
<feature type="domain" description="Pyrrolo-quinoline quinone repeat" evidence="3">
    <location>
        <begin position="138"/>
        <end position="242"/>
    </location>
</feature>
<dbReference type="AlphaFoldDB" id="A0A0A8X8K4"/>
<keyword evidence="1" id="KW-0812">Transmembrane</keyword>
<accession>A0A0A8X8K4</accession>
<dbReference type="PANTHER" id="PTHR34512:SF30">
    <property type="entry name" value="OUTER MEMBRANE PROTEIN ASSEMBLY FACTOR BAMB"/>
    <property type="match status" value="1"/>
</dbReference>
<feature type="signal peptide" evidence="2">
    <location>
        <begin position="1"/>
        <end position="30"/>
    </location>
</feature>
<name>A0A0A8X8K4_MESS1</name>
<evidence type="ECO:0000256" key="2">
    <source>
        <dbReference type="SAM" id="SignalP"/>
    </source>
</evidence>